<gene>
    <name evidence="7" type="ORF">OI18_07385</name>
</gene>
<reference evidence="7 8" key="1">
    <citation type="submission" date="2014-11" db="EMBL/GenBank/DDBJ databases">
        <title>Genome sequence of Flavihumibacter solisilvae 3-3.</title>
        <authorList>
            <person name="Zhou G."/>
            <person name="Li M."/>
            <person name="Wang G."/>
        </authorList>
    </citation>
    <scope>NUCLEOTIDE SEQUENCE [LARGE SCALE GENOMIC DNA]</scope>
    <source>
        <strain evidence="7 8">3-3</strain>
    </source>
</reference>
<keyword evidence="8" id="KW-1185">Reference proteome</keyword>
<accession>A0A0C1L6K5</accession>
<evidence type="ECO:0000313" key="8">
    <source>
        <dbReference type="Proteomes" id="UP000031408"/>
    </source>
</evidence>
<feature type="domain" description="Glycosyl-hydrolase 97 C-terminal oligomerisation" evidence="6">
    <location>
        <begin position="557"/>
        <end position="653"/>
    </location>
</feature>
<organism evidence="7 8">
    <name type="scientific">Flavihumibacter solisilvae</name>
    <dbReference type="NCBI Taxonomy" id="1349421"/>
    <lineage>
        <taxon>Bacteria</taxon>
        <taxon>Pseudomonadati</taxon>
        <taxon>Bacteroidota</taxon>
        <taxon>Chitinophagia</taxon>
        <taxon>Chitinophagales</taxon>
        <taxon>Chitinophagaceae</taxon>
        <taxon>Flavihumibacter</taxon>
    </lineage>
</organism>
<dbReference type="RefSeq" id="WP_039138576.1">
    <property type="nucleotide sequence ID" value="NZ_JSVC01000008.1"/>
</dbReference>
<dbReference type="PANTHER" id="PTHR35803">
    <property type="entry name" value="GLUCAN 1,4-ALPHA-GLUCOSIDASE SUSB-RELATED"/>
    <property type="match status" value="1"/>
</dbReference>
<evidence type="ECO:0000256" key="3">
    <source>
        <dbReference type="ARBA" id="ARBA00022837"/>
    </source>
</evidence>
<keyword evidence="7" id="KW-0378">Hydrolase</keyword>
<dbReference type="InterPro" id="IPR029483">
    <property type="entry name" value="GH97_C"/>
</dbReference>
<dbReference type="InterPro" id="IPR014718">
    <property type="entry name" value="GH-type_carb-bd"/>
</dbReference>
<evidence type="ECO:0000313" key="7">
    <source>
        <dbReference type="EMBL" id="KIC95136.1"/>
    </source>
</evidence>
<dbReference type="InterPro" id="IPR013785">
    <property type="entry name" value="Aldolase_TIM"/>
</dbReference>
<dbReference type="InterPro" id="IPR019563">
    <property type="entry name" value="GH97_catalytic"/>
</dbReference>
<proteinExistence type="predicted"/>
<dbReference type="Gene3D" id="2.70.98.10">
    <property type="match status" value="1"/>
</dbReference>
<dbReference type="OrthoDB" id="57532at2"/>
<keyword evidence="3" id="KW-0106">Calcium</keyword>
<dbReference type="Pfam" id="PF14508">
    <property type="entry name" value="GH97_N"/>
    <property type="match status" value="1"/>
</dbReference>
<dbReference type="InterPro" id="IPR029486">
    <property type="entry name" value="GH97_N"/>
</dbReference>
<dbReference type="Gene3D" id="3.20.20.70">
    <property type="entry name" value="Aldolase class I"/>
    <property type="match status" value="1"/>
</dbReference>
<protein>
    <submittedName>
        <fullName evidence="7">Glycoside hydrolase</fullName>
    </submittedName>
</protein>
<evidence type="ECO:0000256" key="1">
    <source>
        <dbReference type="ARBA" id="ARBA00001913"/>
    </source>
</evidence>
<dbReference type="SUPFAM" id="SSF51445">
    <property type="entry name" value="(Trans)glycosidases"/>
    <property type="match status" value="1"/>
</dbReference>
<dbReference type="InterPro" id="IPR052720">
    <property type="entry name" value="Glycosyl_hydrolase_97"/>
</dbReference>
<dbReference type="InterPro" id="IPR017853">
    <property type="entry name" value="GH"/>
</dbReference>
<dbReference type="AlphaFoldDB" id="A0A0C1L6K5"/>
<comment type="caution">
    <text evidence="7">The sequence shown here is derived from an EMBL/GenBank/DDBJ whole genome shotgun (WGS) entry which is preliminary data.</text>
</comment>
<dbReference type="STRING" id="1349421.OI18_07385"/>
<feature type="domain" description="Glycosyl-hydrolase 97 N-terminal" evidence="5">
    <location>
        <begin position="24"/>
        <end position="275"/>
    </location>
</feature>
<dbReference type="Proteomes" id="UP000031408">
    <property type="component" value="Unassembled WGS sequence"/>
</dbReference>
<evidence type="ECO:0000256" key="2">
    <source>
        <dbReference type="ARBA" id="ARBA00011245"/>
    </source>
</evidence>
<evidence type="ECO:0000259" key="4">
    <source>
        <dbReference type="Pfam" id="PF10566"/>
    </source>
</evidence>
<sequence length="656" mass="74146">MQLKHILLIVPLMFPFALKSQHALTSPDGNLRFSIQVQSGIPAYSITYKNKPVIADATLGLEFLDGGKMTGLKSGKSVSRSGAEEYELFVGKVKLVKDRFREIILPLTEQAEPYRSVNFIARVFNDGVAFRYEFQPQQNRDSFRLTDEKTTFRFVSNPKVLALFLPGFTTSHEGLYTSIPLDKVKNDTLMDMPALFELPGNIYVAITEAALRDYAGMYLSKKNGVLTSTLSSLPGQQQVKVKAGFPHKSPWRVLMISDRMGALIESNILTSLNEPTAINDLSWIKPGMSTFPWWNGTIVPDSVSWTPGNNFETNKYYIDFCSRNNIAYHSVVEHGGHEWYTNDGENYQPGPNADVTKPVPGLDMKAICDYARAKGVGVRVWVHWQALYPKLDEAFALFEKWGLQGMMVDFMDRDDQQMVNIQEEILKKAARHKLHIQFHGAYKPTGMHRTYPNEFTREGTLNYEVNKWDTIMNADHDINIPFTRMLAGSTDYHLGGFRAVAEKDFRVQYLKPLMMSTRCHMLAMYVVLENYQGMLCDYPEAYEGQPGFDFLRGVPVTWDETRVLHAVPGKYICIARRRNNDWYLGAITNREARNITVDLGFLGTGTFNAEIYTDAADAGKHPDHLQQRSMPVTKKSTIALPLAIGGGAVIHLKKSL</sequence>
<comment type="cofactor">
    <cofactor evidence="1">
        <name>Ca(2+)</name>
        <dbReference type="ChEBI" id="CHEBI:29108"/>
    </cofactor>
</comment>
<evidence type="ECO:0000259" key="6">
    <source>
        <dbReference type="Pfam" id="PF14509"/>
    </source>
</evidence>
<comment type="subunit">
    <text evidence="2">Monomer.</text>
</comment>
<dbReference type="GO" id="GO:0030246">
    <property type="term" value="F:carbohydrate binding"/>
    <property type="evidence" value="ECO:0007669"/>
    <property type="project" value="InterPro"/>
</dbReference>
<evidence type="ECO:0000259" key="5">
    <source>
        <dbReference type="Pfam" id="PF14508"/>
    </source>
</evidence>
<dbReference type="Pfam" id="PF14509">
    <property type="entry name" value="GH97_C"/>
    <property type="match status" value="1"/>
</dbReference>
<dbReference type="Pfam" id="PF10566">
    <property type="entry name" value="Glyco_hydro_97"/>
    <property type="match status" value="1"/>
</dbReference>
<feature type="domain" description="Glycosyl-hydrolase 97 catalytic" evidence="4">
    <location>
        <begin position="293"/>
        <end position="459"/>
    </location>
</feature>
<dbReference type="EMBL" id="JSVC01000008">
    <property type="protein sequence ID" value="KIC95136.1"/>
    <property type="molecule type" value="Genomic_DNA"/>
</dbReference>
<name>A0A0C1L6K5_9BACT</name>
<dbReference type="PANTHER" id="PTHR35803:SF2">
    <property type="entry name" value="RETAINING ALPHA-GALACTOSIDASE"/>
    <property type="match status" value="1"/>
</dbReference>
<dbReference type="GO" id="GO:0016787">
    <property type="term" value="F:hydrolase activity"/>
    <property type="evidence" value="ECO:0007669"/>
    <property type="project" value="UniProtKB-KW"/>
</dbReference>